<comment type="cofactor">
    <cofactor evidence="1">
        <name>Mg(2+)</name>
        <dbReference type="ChEBI" id="CHEBI:18420"/>
    </cofactor>
</comment>
<evidence type="ECO:0000256" key="2">
    <source>
        <dbReference type="ARBA" id="ARBA00022801"/>
    </source>
</evidence>
<dbReference type="OrthoDB" id="9810648at2"/>
<protein>
    <submittedName>
        <fullName evidence="4">NUDIX domain-containing protein</fullName>
    </submittedName>
</protein>
<feature type="domain" description="Nudix hydrolase" evidence="3">
    <location>
        <begin position="3"/>
        <end position="136"/>
    </location>
</feature>
<dbReference type="PANTHER" id="PTHR43046">
    <property type="entry name" value="GDP-MANNOSE MANNOSYL HYDROLASE"/>
    <property type="match status" value="1"/>
</dbReference>
<evidence type="ECO:0000259" key="3">
    <source>
        <dbReference type="PROSITE" id="PS51462"/>
    </source>
</evidence>
<dbReference type="Proteomes" id="UP000281112">
    <property type="component" value="Unassembled WGS sequence"/>
</dbReference>
<dbReference type="InterPro" id="IPR015797">
    <property type="entry name" value="NUDIX_hydrolase-like_dom_sf"/>
</dbReference>
<keyword evidence="5" id="KW-1185">Reference proteome</keyword>
<sequence>MATHRIRSAGILLVHNAVLLVKIKDETGVYWIPPGGGFEEGDISTKGCLKREFKEEAGIDVTVGDLICVREFLETTADRYNAEFFYHIIDFSGIPNTENLKGLNDEDIIQGVEWVPVEKLFSIRTYPSDISEIVKAIKQKHYSLHLGSYIQGNDETTDYL</sequence>
<dbReference type="Pfam" id="PF00293">
    <property type="entry name" value="NUDIX"/>
    <property type="match status" value="1"/>
</dbReference>
<dbReference type="PROSITE" id="PS51462">
    <property type="entry name" value="NUDIX"/>
    <property type="match status" value="1"/>
</dbReference>
<organism evidence="4 5">
    <name type="scientific">Vibrio viridaestus</name>
    <dbReference type="NCBI Taxonomy" id="2487322"/>
    <lineage>
        <taxon>Bacteria</taxon>
        <taxon>Pseudomonadati</taxon>
        <taxon>Pseudomonadota</taxon>
        <taxon>Gammaproteobacteria</taxon>
        <taxon>Vibrionales</taxon>
        <taxon>Vibrionaceae</taxon>
        <taxon>Vibrio</taxon>
    </lineage>
</organism>
<comment type="caution">
    <text evidence="4">The sequence shown here is derived from an EMBL/GenBank/DDBJ whole genome shotgun (WGS) entry which is preliminary data.</text>
</comment>
<dbReference type="SUPFAM" id="SSF55811">
    <property type="entry name" value="Nudix"/>
    <property type="match status" value="1"/>
</dbReference>
<accession>A0A3N9TM75</accession>
<dbReference type="RefSeq" id="WP_124935386.1">
    <property type="nucleotide sequence ID" value="NZ_RJVQ01000001.1"/>
</dbReference>
<dbReference type="InterPro" id="IPR000086">
    <property type="entry name" value="NUDIX_hydrolase_dom"/>
</dbReference>
<dbReference type="AlphaFoldDB" id="A0A3N9TM75"/>
<dbReference type="Gene3D" id="3.90.79.10">
    <property type="entry name" value="Nucleoside Triphosphate Pyrophosphohydrolase"/>
    <property type="match status" value="1"/>
</dbReference>
<dbReference type="GO" id="GO:0016787">
    <property type="term" value="F:hydrolase activity"/>
    <property type="evidence" value="ECO:0007669"/>
    <property type="project" value="UniProtKB-KW"/>
</dbReference>
<evidence type="ECO:0000256" key="1">
    <source>
        <dbReference type="ARBA" id="ARBA00001946"/>
    </source>
</evidence>
<dbReference type="CDD" id="cd18880">
    <property type="entry name" value="NUDIX_ADPRase"/>
    <property type="match status" value="1"/>
</dbReference>
<name>A0A3N9TM75_9VIBR</name>
<evidence type="ECO:0000313" key="4">
    <source>
        <dbReference type="EMBL" id="RQW64735.1"/>
    </source>
</evidence>
<dbReference type="PANTHER" id="PTHR43046:SF16">
    <property type="entry name" value="ADP-RIBOSE PYROPHOSPHATASE YJHB-RELATED"/>
    <property type="match status" value="1"/>
</dbReference>
<proteinExistence type="predicted"/>
<reference evidence="4 5" key="1">
    <citation type="submission" date="2018-11" db="EMBL/GenBank/DDBJ databases">
        <title>Vibrio LJC006 sp. nov., isolated from seawater during the bloom of the enteromorpha.</title>
        <authorList>
            <person name="Liang J."/>
        </authorList>
    </citation>
    <scope>NUCLEOTIDE SEQUENCE [LARGE SCALE GENOMIC DNA]</scope>
    <source>
        <strain evidence="4 5">LJC006</strain>
    </source>
</reference>
<evidence type="ECO:0000313" key="5">
    <source>
        <dbReference type="Proteomes" id="UP000281112"/>
    </source>
</evidence>
<gene>
    <name evidence="4" type="ORF">EES38_01425</name>
</gene>
<keyword evidence="2" id="KW-0378">Hydrolase</keyword>
<dbReference type="EMBL" id="RJVQ01000001">
    <property type="protein sequence ID" value="RQW64735.1"/>
    <property type="molecule type" value="Genomic_DNA"/>
</dbReference>